<feature type="transmembrane region" description="Helical" evidence="5">
    <location>
        <begin position="333"/>
        <end position="351"/>
    </location>
</feature>
<feature type="transmembrane region" description="Helical" evidence="5">
    <location>
        <begin position="238"/>
        <end position="256"/>
    </location>
</feature>
<sequence length="602" mass="66299">MEDSKDDIYSENLINIFDSIKKQTKKCYTINTMKNLFPVLVWLPKYNVKLLLPDFVAGLTVGLTAIPQAIAYATVAGLLPQYGLYSAFMGCFIYIIFGTCKDITVGPTAITALMVQAHVTGSPDYAVLCCFLSGCIILCLGLLNLGVLVRFISIPVTTGFTMAAAITIASGQINNLFGIRSTSNQFVASWCNFFTHLREIRMNDALLGVITLIILLMMRKVKDLKCSRYKMFTKYISLSRNALAVLAGILLCYLLSNGDWLPFRVSGEINPGLPPFKWPPFSTTINGTTVPFKMMVSNLGASLISIPLISILESVAIAKAFSKGKLVNATQEMIALGMSNILGGFVSSMPITGSFTRTAINNSSGVKTPLGGAVTGALVLMALAFLTNTFYYIPKATLAAIIIGAMIFMVEYDRIAEIWKSKKIDFFPFMVTVVVCLFWSLEYGIVGGILANVTFILYKSAKPIIIISKEEINYIKIGIVDVMETLCYSSAEYLKSQIMQFIATQTEGNEIKLIILKIQDNTSIDSSVALNILSLEQDLSMLKCRLVCWNWNVCAAGVIYRLHSKGNQLLKYGKSYTKLIDDLKLSSSIIPFDTEEFKLEEI</sequence>
<name>A0A1A9WB25_9MUSC</name>
<keyword evidence="2 5" id="KW-0812">Transmembrane</keyword>
<feature type="transmembrane region" description="Helical" evidence="5">
    <location>
        <begin position="200"/>
        <end position="218"/>
    </location>
</feature>
<proteinExistence type="predicted"/>
<evidence type="ECO:0000259" key="6">
    <source>
        <dbReference type="Pfam" id="PF00916"/>
    </source>
</evidence>
<evidence type="ECO:0000313" key="7">
    <source>
        <dbReference type="EnsemblMetazoa" id="GBRI012821-PA"/>
    </source>
</evidence>
<dbReference type="InterPro" id="IPR036513">
    <property type="entry name" value="STAS_dom_sf"/>
</dbReference>
<feature type="domain" description="SLC26A/SulP transporter" evidence="6">
    <location>
        <begin position="52"/>
        <end position="432"/>
    </location>
</feature>
<evidence type="ECO:0000313" key="8">
    <source>
        <dbReference type="Proteomes" id="UP000091820"/>
    </source>
</evidence>
<feature type="transmembrane region" description="Helical" evidence="5">
    <location>
        <begin position="371"/>
        <end position="391"/>
    </location>
</feature>
<dbReference type="STRING" id="37001.A0A1A9WB25"/>
<reference evidence="7" key="2">
    <citation type="submission" date="2020-05" db="UniProtKB">
        <authorList>
            <consortium name="EnsemblMetazoa"/>
        </authorList>
    </citation>
    <scope>IDENTIFICATION</scope>
    <source>
        <strain evidence="7">IAEA</strain>
    </source>
</reference>
<feature type="transmembrane region" description="Helical" evidence="5">
    <location>
        <begin position="427"/>
        <end position="458"/>
    </location>
</feature>
<dbReference type="Gene3D" id="3.30.750.24">
    <property type="entry name" value="STAS domain"/>
    <property type="match status" value="1"/>
</dbReference>
<feature type="transmembrane region" description="Helical" evidence="5">
    <location>
        <begin position="91"/>
        <end position="113"/>
    </location>
</feature>
<dbReference type="InterPro" id="IPR011547">
    <property type="entry name" value="SLC26A/SulP_dom"/>
</dbReference>
<keyword evidence="8" id="KW-1185">Reference proteome</keyword>
<dbReference type="EnsemblMetazoa" id="GBRI012821-RA">
    <property type="protein sequence ID" value="GBRI012821-PA"/>
    <property type="gene ID" value="GBRI012821"/>
</dbReference>
<evidence type="ECO:0000256" key="5">
    <source>
        <dbReference type="SAM" id="Phobius"/>
    </source>
</evidence>
<feature type="transmembrane region" description="Helical" evidence="5">
    <location>
        <begin position="299"/>
        <end position="321"/>
    </location>
</feature>
<feature type="transmembrane region" description="Helical" evidence="5">
    <location>
        <begin position="160"/>
        <end position="180"/>
    </location>
</feature>
<feature type="transmembrane region" description="Helical" evidence="5">
    <location>
        <begin position="55"/>
        <end position="79"/>
    </location>
</feature>
<comment type="subcellular location">
    <subcellularLocation>
        <location evidence="1">Membrane</location>
        <topology evidence="1">Multi-pass membrane protein</topology>
    </subcellularLocation>
</comment>
<evidence type="ECO:0000256" key="2">
    <source>
        <dbReference type="ARBA" id="ARBA00022692"/>
    </source>
</evidence>
<keyword evidence="4 5" id="KW-0472">Membrane</keyword>
<reference evidence="8" key="1">
    <citation type="submission" date="2014-03" db="EMBL/GenBank/DDBJ databases">
        <authorList>
            <person name="Aksoy S."/>
            <person name="Warren W."/>
            <person name="Wilson R.K."/>
        </authorList>
    </citation>
    <scope>NUCLEOTIDE SEQUENCE [LARGE SCALE GENOMIC DNA]</scope>
    <source>
        <strain evidence="8">IAEA</strain>
    </source>
</reference>
<accession>A0A1A9WB25</accession>
<keyword evidence="3 5" id="KW-1133">Transmembrane helix</keyword>
<dbReference type="Proteomes" id="UP000091820">
    <property type="component" value="Unassembled WGS sequence"/>
</dbReference>
<protein>
    <recommendedName>
        <fullName evidence="6">SLC26A/SulP transporter domain-containing protein</fullName>
    </recommendedName>
</protein>
<evidence type="ECO:0000256" key="1">
    <source>
        <dbReference type="ARBA" id="ARBA00004141"/>
    </source>
</evidence>
<dbReference type="GO" id="GO:0016020">
    <property type="term" value="C:membrane"/>
    <property type="evidence" value="ECO:0007669"/>
    <property type="project" value="UniProtKB-SubCell"/>
</dbReference>
<evidence type="ECO:0000256" key="4">
    <source>
        <dbReference type="ARBA" id="ARBA00023136"/>
    </source>
</evidence>
<feature type="transmembrane region" description="Helical" evidence="5">
    <location>
        <begin position="125"/>
        <end position="148"/>
    </location>
</feature>
<dbReference type="AlphaFoldDB" id="A0A1A9WB25"/>
<evidence type="ECO:0000256" key="3">
    <source>
        <dbReference type="ARBA" id="ARBA00022989"/>
    </source>
</evidence>
<dbReference type="Pfam" id="PF00916">
    <property type="entry name" value="Sulfate_transp"/>
    <property type="match status" value="1"/>
</dbReference>
<dbReference type="PANTHER" id="PTHR11814">
    <property type="entry name" value="SULFATE TRANSPORTER"/>
    <property type="match status" value="1"/>
</dbReference>
<dbReference type="InterPro" id="IPR001902">
    <property type="entry name" value="SLC26A/SulP_fam"/>
</dbReference>
<organism evidence="7 8">
    <name type="scientific">Glossina brevipalpis</name>
    <dbReference type="NCBI Taxonomy" id="37001"/>
    <lineage>
        <taxon>Eukaryota</taxon>
        <taxon>Metazoa</taxon>
        <taxon>Ecdysozoa</taxon>
        <taxon>Arthropoda</taxon>
        <taxon>Hexapoda</taxon>
        <taxon>Insecta</taxon>
        <taxon>Pterygota</taxon>
        <taxon>Neoptera</taxon>
        <taxon>Endopterygota</taxon>
        <taxon>Diptera</taxon>
        <taxon>Brachycera</taxon>
        <taxon>Muscomorpha</taxon>
        <taxon>Hippoboscoidea</taxon>
        <taxon>Glossinidae</taxon>
        <taxon>Glossina</taxon>
    </lineage>
</organism>
<feature type="transmembrane region" description="Helical" evidence="5">
    <location>
        <begin position="398"/>
        <end position="415"/>
    </location>
</feature>
<dbReference type="VEuPathDB" id="VectorBase:GBRI012821"/>
<dbReference type="GO" id="GO:0055085">
    <property type="term" value="P:transmembrane transport"/>
    <property type="evidence" value="ECO:0007669"/>
    <property type="project" value="InterPro"/>
</dbReference>